<gene>
    <name evidence="1" type="ORF">DFP72DRAFT_555763</name>
</gene>
<sequence>MPPRPRREFNGDRKRLVLSFDIGTTFSGISYSILMPGRVPEIKPVTRYPHQEAVGGDAKIPTVIYYDPANGKPVAIGAKTLKSSVIMAAEQKGWHKAQWFKLHLRSPDMIQPGETVPPLPPGKPVGAILADFMKYLYRCAEGYIEESHRYVNLKALRSTTVFILTHPNGWGGAQQAIMRKAAIDAGLVPDTNAGRNRIFFATEGECSLHFCLQNGLEIDRTDTSGVLIIDAGGGTVDVTAYRKDRGYFEEITVPECHFQGSVYVTMRARADFEEKLGPHPRYAPGIPRLLEEFDKGAKHSFKKEDETMYIRFAGYNETEKALDILTGQLAVSGATIAKFFKPSVDCIVAAIENQKKQSIDTLNVPIRSIFLVGGFSASSWLFHQVRDRAPLDTSVTRPDGHVNKAVASGGVSFYLDNLVHSRVSRHTYGVNAFVDYTPGIMSHFKRREKIREDSVSGKKILTGCFDPILMKNTRVRNKEEFRRTYFRISYNSRELHRIDDVEILCYRGKANNPMWMDSEPNMYPVLCTVGADTSMVPQKKKRDVYGRRYYEIEFSVVLLFGLTELKAQLVYTVVTKKEVKKEMRGEAHILFPDLGN</sequence>
<dbReference type="AlphaFoldDB" id="A0A8H6M0E1"/>
<evidence type="ECO:0000313" key="2">
    <source>
        <dbReference type="Proteomes" id="UP000521943"/>
    </source>
</evidence>
<name>A0A8H6M0E1_9AGAR</name>
<proteinExistence type="predicted"/>
<dbReference type="Gene3D" id="3.90.640.10">
    <property type="entry name" value="Actin, Chain A, domain 4"/>
    <property type="match status" value="1"/>
</dbReference>
<dbReference type="Gene3D" id="3.30.420.40">
    <property type="match status" value="2"/>
</dbReference>
<protein>
    <submittedName>
        <fullName evidence="1">Uncharacterized protein</fullName>
    </submittedName>
</protein>
<reference evidence="1 2" key="1">
    <citation type="submission" date="2020-07" db="EMBL/GenBank/DDBJ databases">
        <title>Comparative genomics of pyrophilous fungi reveals a link between fire events and developmental genes.</title>
        <authorList>
            <consortium name="DOE Joint Genome Institute"/>
            <person name="Steindorff A.S."/>
            <person name="Carver A."/>
            <person name="Calhoun S."/>
            <person name="Stillman K."/>
            <person name="Liu H."/>
            <person name="Lipzen A."/>
            <person name="Pangilinan J."/>
            <person name="Labutti K."/>
            <person name="Bruns T.D."/>
            <person name="Grigoriev I.V."/>
        </authorList>
    </citation>
    <scope>NUCLEOTIDE SEQUENCE [LARGE SCALE GENOMIC DNA]</scope>
    <source>
        <strain evidence="1 2">CBS 144469</strain>
    </source>
</reference>
<organism evidence="1 2">
    <name type="scientific">Ephemerocybe angulata</name>
    <dbReference type="NCBI Taxonomy" id="980116"/>
    <lineage>
        <taxon>Eukaryota</taxon>
        <taxon>Fungi</taxon>
        <taxon>Dikarya</taxon>
        <taxon>Basidiomycota</taxon>
        <taxon>Agaricomycotina</taxon>
        <taxon>Agaricomycetes</taxon>
        <taxon>Agaricomycetidae</taxon>
        <taxon>Agaricales</taxon>
        <taxon>Agaricineae</taxon>
        <taxon>Psathyrellaceae</taxon>
        <taxon>Ephemerocybe</taxon>
    </lineage>
</organism>
<dbReference type="SUPFAM" id="SSF53067">
    <property type="entry name" value="Actin-like ATPase domain"/>
    <property type="match status" value="2"/>
</dbReference>
<dbReference type="EMBL" id="JACGCI010000069">
    <property type="protein sequence ID" value="KAF6748684.1"/>
    <property type="molecule type" value="Genomic_DNA"/>
</dbReference>
<accession>A0A8H6M0E1</accession>
<keyword evidence="2" id="KW-1185">Reference proteome</keyword>
<comment type="caution">
    <text evidence="1">The sequence shown here is derived from an EMBL/GenBank/DDBJ whole genome shotgun (WGS) entry which is preliminary data.</text>
</comment>
<dbReference type="PANTHER" id="PTHR14187">
    <property type="entry name" value="ALPHA KINASE/ELONGATION FACTOR 2 KINASE"/>
    <property type="match status" value="1"/>
</dbReference>
<dbReference type="Proteomes" id="UP000521943">
    <property type="component" value="Unassembled WGS sequence"/>
</dbReference>
<evidence type="ECO:0000313" key="1">
    <source>
        <dbReference type="EMBL" id="KAF6748684.1"/>
    </source>
</evidence>
<dbReference type="InterPro" id="IPR043129">
    <property type="entry name" value="ATPase_NBD"/>
</dbReference>
<dbReference type="CDD" id="cd10170">
    <property type="entry name" value="ASKHA_NBD_HSP70"/>
    <property type="match status" value="1"/>
</dbReference>
<dbReference type="PANTHER" id="PTHR14187:SF5">
    <property type="entry name" value="HEAT SHOCK 70 KDA PROTEIN 12A"/>
    <property type="match status" value="1"/>
</dbReference>
<dbReference type="OrthoDB" id="2963168at2759"/>